<evidence type="ECO:0000313" key="1">
    <source>
        <dbReference type="EMBL" id="OAY54892.1"/>
    </source>
</evidence>
<organism evidence="1">
    <name type="scientific">Manihot esculenta</name>
    <name type="common">Cassava</name>
    <name type="synonym">Jatropha manihot</name>
    <dbReference type="NCBI Taxonomy" id="3983"/>
    <lineage>
        <taxon>Eukaryota</taxon>
        <taxon>Viridiplantae</taxon>
        <taxon>Streptophyta</taxon>
        <taxon>Embryophyta</taxon>
        <taxon>Tracheophyta</taxon>
        <taxon>Spermatophyta</taxon>
        <taxon>Magnoliopsida</taxon>
        <taxon>eudicotyledons</taxon>
        <taxon>Gunneridae</taxon>
        <taxon>Pentapetalae</taxon>
        <taxon>rosids</taxon>
        <taxon>fabids</taxon>
        <taxon>Malpighiales</taxon>
        <taxon>Euphorbiaceae</taxon>
        <taxon>Crotonoideae</taxon>
        <taxon>Manihoteae</taxon>
        <taxon>Manihot</taxon>
    </lineage>
</organism>
<accession>A0A2C9W6D9</accession>
<gene>
    <name evidence="1" type="ORF">MANES_03G110200</name>
</gene>
<dbReference type="AlphaFoldDB" id="A0A2C9W6D9"/>
<name>A0A2C9W6D9_MANES</name>
<protein>
    <submittedName>
        <fullName evidence="1">Uncharacterized protein</fullName>
    </submittedName>
</protein>
<proteinExistence type="predicted"/>
<reference evidence="1" key="1">
    <citation type="submission" date="2016-02" db="EMBL/GenBank/DDBJ databases">
        <title>WGS assembly of Manihot esculenta.</title>
        <authorList>
            <person name="Bredeson J.V."/>
            <person name="Prochnik S.E."/>
            <person name="Lyons J.B."/>
            <person name="Schmutz J."/>
            <person name="Grimwood J."/>
            <person name="Vrebalov J."/>
            <person name="Bart R.S."/>
            <person name="Amuge T."/>
            <person name="Ferguson M.E."/>
            <person name="Green R."/>
            <person name="Putnam N."/>
            <person name="Stites J."/>
            <person name="Rounsley S."/>
            <person name="Rokhsar D.S."/>
        </authorList>
    </citation>
    <scope>NUCLEOTIDE SEQUENCE [LARGE SCALE GENOMIC DNA]</scope>
    <source>
        <tissue evidence="1">Leaf</tissue>
    </source>
</reference>
<dbReference type="EMBL" id="CM004389">
    <property type="protein sequence ID" value="OAY54892.1"/>
    <property type="molecule type" value="Genomic_DNA"/>
</dbReference>
<sequence length="75" mass="8697">MADRRAKGLCYNYDELYSSGHQCKKLFWLESNDTHVAPEEEGFEDNLAISLHAIIDMQNPKNMHKSRTMQLIAKL</sequence>